<dbReference type="KEGG" id="hsd:SD1D_0210"/>
<evidence type="ECO:0000313" key="3">
    <source>
        <dbReference type="EMBL" id="CUH91763.1"/>
    </source>
</evidence>
<accession>A0A0K8J376</accession>
<organism evidence="3 4">
    <name type="scientific">Herbinix luporum</name>
    <dbReference type="NCBI Taxonomy" id="1679721"/>
    <lineage>
        <taxon>Bacteria</taxon>
        <taxon>Bacillati</taxon>
        <taxon>Bacillota</taxon>
        <taxon>Clostridia</taxon>
        <taxon>Lachnospirales</taxon>
        <taxon>Lachnospiraceae</taxon>
        <taxon>Herbinix</taxon>
    </lineage>
</organism>
<evidence type="ECO:0000256" key="1">
    <source>
        <dbReference type="ARBA" id="ARBA00022801"/>
    </source>
</evidence>
<evidence type="ECO:0000259" key="2">
    <source>
        <dbReference type="PROSITE" id="PS51831"/>
    </source>
</evidence>
<dbReference type="InterPro" id="IPR003607">
    <property type="entry name" value="HD/PDEase_dom"/>
</dbReference>
<dbReference type="AlphaFoldDB" id="A0A0K8J376"/>
<dbReference type="GO" id="GO:0031125">
    <property type="term" value="P:rRNA 3'-end processing"/>
    <property type="evidence" value="ECO:0007669"/>
    <property type="project" value="TreeGrafter"/>
</dbReference>
<feature type="domain" description="HD" evidence="2">
    <location>
        <begin position="161"/>
        <end position="281"/>
    </location>
</feature>
<dbReference type="InterPro" id="IPR050798">
    <property type="entry name" value="YhaM_exoribonuc/phosphodiest"/>
</dbReference>
<reference evidence="4" key="1">
    <citation type="submission" date="2015-09" db="EMBL/GenBank/DDBJ databases">
        <authorList>
            <person name="Wibberg D."/>
        </authorList>
    </citation>
    <scope>NUCLEOTIDE SEQUENCE [LARGE SCALE GENOMIC DNA]</scope>
    <source>
        <strain evidence="4">SD1D</strain>
    </source>
</reference>
<dbReference type="SMART" id="SM00471">
    <property type="entry name" value="HDc"/>
    <property type="match status" value="1"/>
</dbReference>
<dbReference type="CDD" id="cd00077">
    <property type="entry name" value="HDc"/>
    <property type="match status" value="1"/>
</dbReference>
<sequence>MKYIRDLREGDIIKNEIYLCKSKQVLRGKSGKEYVSLILQDKTGTIDGKIWDFNCEIGQYEAMDFVHIDARVTSFQDALQLNISKIYKSREGEYYPEDYFPKTNKDVEEMYKQIKDYIFSIKESNLRSLIESFFINDKDFIKKFKEHSAAKSVHHSFMGGLLEHTLSVVNMCNFYAQNYQIINRDLLISAALLHDIGKMDELSAFPRNDYTDEGQLLGHIFIGSNKVQERIKEIKNFPNKLASELIHCILAHHGELEYGSPKKPATIEAMALHFADNTDAKLQTMTELLNSCDDKVEWMGYQRMFESNIMRSTKGIE</sequence>
<dbReference type="InterPro" id="IPR006674">
    <property type="entry name" value="HD_domain"/>
</dbReference>
<dbReference type="PANTHER" id="PTHR37294:SF1">
    <property type="entry name" value="3'-5' EXORIBONUCLEASE YHAM"/>
    <property type="match status" value="1"/>
</dbReference>
<dbReference type="RefSeq" id="WP_058257205.1">
    <property type="nucleotide sequence ID" value="NZ_JANWKB010000082.1"/>
</dbReference>
<proteinExistence type="predicted"/>
<keyword evidence="4" id="KW-1185">Reference proteome</keyword>
<dbReference type="Gene3D" id="2.40.50.140">
    <property type="entry name" value="Nucleic acid-binding proteins"/>
    <property type="match status" value="1"/>
</dbReference>
<dbReference type="SUPFAM" id="SSF109604">
    <property type="entry name" value="HD-domain/PDEase-like"/>
    <property type="match status" value="1"/>
</dbReference>
<dbReference type="InterPro" id="IPR006675">
    <property type="entry name" value="HDIG_dom"/>
</dbReference>
<evidence type="ECO:0000313" key="4">
    <source>
        <dbReference type="Proteomes" id="UP000196053"/>
    </source>
</evidence>
<dbReference type="EMBL" id="LN879430">
    <property type="protein sequence ID" value="CUH91763.1"/>
    <property type="molecule type" value="Genomic_DNA"/>
</dbReference>
<dbReference type="OrthoDB" id="9778453at2"/>
<dbReference type="GO" id="GO:0016787">
    <property type="term" value="F:hydrolase activity"/>
    <property type="evidence" value="ECO:0007669"/>
    <property type="project" value="UniProtKB-KW"/>
</dbReference>
<keyword evidence="1" id="KW-0378">Hydrolase</keyword>
<dbReference type="Proteomes" id="UP000196053">
    <property type="component" value="Chromosome I"/>
</dbReference>
<name>A0A0K8J376_9FIRM</name>
<dbReference type="Gene3D" id="1.10.3210.10">
    <property type="entry name" value="Hypothetical protein af1432"/>
    <property type="match status" value="1"/>
</dbReference>
<dbReference type="CDD" id="cd04492">
    <property type="entry name" value="YhaM_OBF_like"/>
    <property type="match status" value="1"/>
</dbReference>
<dbReference type="Pfam" id="PF01966">
    <property type="entry name" value="HD"/>
    <property type="match status" value="1"/>
</dbReference>
<gene>
    <name evidence="3" type="ORF">SD1D_0210</name>
</gene>
<dbReference type="NCBIfam" id="TIGR00277">
    <property type="entry name" value="HDIG"/>
    <property type="match status" value="1"/>
</dbReference>
<dbReference type="InterPro" id="IPR012340">
    <property type="entry name" value="NA-bd_OB-fold"/>
</dbReference>
<dbReference type="PROSITE" id="PS51831">
    <property type="entry name" value="HD"/>
    <property type="match status" value="1"/>
</dbReference>
<protein>
    <recommendedName>
        <fullName evidence="2">HD domain-containing protein</fullName>
    </recommendedName>
</protein>
<dbReference type="PANTHER" id="PTHR37294">
    <property type="entry name" value="3'-5' EXORIBONUCLEASE YHAM"/>
    <property type="match status" value="1"/>
</dbReference>